<evidence type="ECO:0000313" key="2">
    <source>
        <dbReference type="EMBL" id="RKG32621.1"/>
    </source>
</evidence>
<reference evidence="2 3" key="1">
    <citation type="submission" date="2018-09" db="EMBL/GenBank/DDBJ databases">
        <title>The draft genome of Acinetobacter spp. strains.</title>
        <authorList>
            <person name="Qin J."/>
            <person name="Feng Y."/>
            <person name="Zong Z."/>
        </authorList>
    </citation>
    <scope>NUCLEOTIDE SEQUENCE [LARGE SCALE GENOMIC DNA]</scope>
    <source>
        <strain evidence="2 3">WCHAc060012</strain>
    </source>
</reference>
<organism evidence="2 3">
    <name type="scientific">Acinetobacter tianfuensis</name>
    <dbReference type="NCBI Taxonomy" id="2419603"/>
    <lineage>
        <taxon>Bacteria</taxon>
        <taxon>Pseudomonadati</taxon>
        <taxon>Pseudomonadota</taxon>
        <taxon>Gammaproteobacteria</taxon>
        <taxon>Moraxellales</taxon>
        <taxon>Moraxellaceae</taxon>
        <taxon>Acinetobacter</taxon>
    </lineage>
</organism>
<proteinExistence type="predicted"/>
<sequence>MTKGFGIHGSTTSHGGTVISTQSRSSQMGNLFLRAGDGFACPKCKTWSTLIKSNDHVIFDGKAVAYVGDKFTCGATLMPKQVHVVGTSGGASSTSSISTKTTPIMSSLVEDIAKEIHKIQFKIIDEDSQELLSDMLYELYSKESGELLVQGYTDENGMTAIYESEHQPEAIELITLDLSKTLDPL</sequence>
<dbReference type="OrthoDB" id="6659501at2"/>
<dbReference type="AlphaFoldDB" id="A0A3A8EUS7"/>
<dbReference type="EMBL" id="RAXV01000008">
    <property type="protein sequence ID" value="RKG32621.1"/>
    <property type="molecule type" value="Genomic_DNA"/>
</dbReference>
<dbReference type="Pfam" id="PF05488">
    <property type="entry name" value="PAAR_motif"/>
    <property type="match status" value="1"/>
</dbReference>
<protein>
    <submittedName>
        <fullName evidence="2">PAAR domain-containing protein</fullName>
    </submittedName>
</protein>
<feature type="compositionally biased region" description="Low complexity" evidence="1">
    <location>
        <begin position="8"/>
        <end position="20"/>
    </location>
</feature>
<dbReference type="CDD" id="cd14744">
    <property type="entry name" value="PAAR_CT_2"/>
    <property type="match status" value="1"/>
</dbReference>
<evidence type="ECO:0000256" key="1">
    <source>
        <dbReference type="SAM" id="MobiDB-lite"/>
    </source>
</evidence>
<dbReference type="InterPro" id="IPR008727">
    <property type="entry name" value="PAAR_motif"/>
</dbReference>
<dbReference type="Gene3D" id="2.60.200.60">
    <property type="match status" value="1"/>
</dbReference>
<keyword evidence="3" id="KW-1185">Reference proteome</keyword>
<comment type="caution">
    <text evidence="2">The sequence shown here is derived from an EMBL/GenBank/DDBJ whole genome shotgun (WGS) entry which is preliminary data.</text>
</comment>
<gene>
    <name evidence="2" type="ORF">D7V32_05360</name>
</gene>
<dbReference type="Proteomes" id="UP000282388">
    <property type="component" value="Unassembled WGS sequence"/>
</dbReference>
<dbReference type="RefSeq" id="WP_120401882.1">
    <property type="nucleotide sequence ID" value="NZ_RAXV01000008.1"/>
</dbReference>
<name>A0A3A8EUS7_9GAMM</name>
<evidence type="ECO:0000313" key="3">
    <source>
        <dbReference type="Proteomes" id="UP000282388"/>
    </source>
</evidence>
<feature type="region of interest" description="Disordered" evidence="1">
    <location>
        <begin position="1"/>
        <end position="20"/>
    </location>
</feature>
<accession>A0A3A8EUS7</accession>